<evidence type="ECO:0000256" key="1">
    <source>
        <dbReference type="SAM" id="Phobius"/>
    </source>
</evidence>
<keyword evidence="1" id="KW-0812">Transmembrane</keyword>
<dbReference type="Proteomes" id="UP000824334">
    <property type="component" value="Chromosome"/>
</dbReference>
<evidence type="ECO:0000313" key="2">
    <source>
        <dbReference type="EMBL" id="QYC11902.1"/>
    </source>
</evidence>
<evidence type="ECO:0008006" key="4">
    <source>
        <dbReference type="Google" id="ProtNLM"/>
    </source>
</evidence>
<feature type="transmembrane region" description="Helical" evidence="1">
    <location>
        <begin position="109"/>
        <end position="128"/>
    </location>
</feature>
<dbReference type="EMBL" id="CP080034">
    <property type="protein sequence ID" value="QYC11902.1"/>
    <property type="molecule type" value="Genomic_DNA"/>
</dbReference>
<organism evidence="2 3">
    <name type="scientific">Brevundimonas nasdae</name>
    <dbReference type="NCBI Taxonomy" id="172043"/>
    <lineage>
        <taxon>Bacteria</taxon>
        <taxon>Pseudomonadati</taxon>
        <taxon>Pseudomonadota</taxon>
        <taxon>Alphaproteobacteria</taxon>
        <taxon>Caulobacterales</taxon>
        <taxon>Caulobacteraceae</taxon>
        <taxon>Brevundimonas</taxon>
    </lineage>
</organism>
<protein>
    <recommendedName>
        <fullName evidence="4">DUF4149 domain-containing protein</fullName>
    </recommendedName>
</protein>
<dbReference type="GeneID" id="94375234"/>
<evidence type="ECO:0000313" key="3">
    <source>
        <dbReference type="Proteomes" id="UP000824334"/>
    </source>
</evidence>
<keyword evidence="1" id="KW-1133">Transmembrane helix</keyword>
<feature type="transmembrane region" description="Helical" evidence="1">
    <location>
        <begin position="6"/>
        <end position="34"/>
    </location>
</feature>
<dbReference type="RefSeq" id="WP_219354405.1">
    <property type="nucleotide sequence ID" value="NZ_CP080034.1"/>
</dbReference>
<reference evidence="2 3" key="1">
    <citation type="submission" date="2021-07" db="EMBL/GenBank/DDBJ databases">
        <title>Isolation and characterization of bacteria from a gold mining with a capacity of golden bioaccumulation.</title>
        <authorList>
            <person name="Yang X.J."/>
        </authorList>
    </citation>
    <scope>NUCLEOTIDE SEQUENCE [LARGE SCALE GENOMIC DNA]</scope>
    <source>
        <strain evidence="2 3">Au29</strain>
    </source>
</reference>
<accession>A0ABX8TL36</accession>
<keyword evidence="3" id="KW-1185">Reference proteome</keyword>
<gene>
    <name evidence="2" type="ORF">KWG56_08145</name>
</gene>
<feature type="transmembrane region" description="Helical" evidence="1">
    <location>
        <begin position="69"/>
        <end position="89"/>
    </location>
</feature>
<name>A0ABX8TL36_9CAUL</name>
<sequence>MGDQMAVGIVIAAGCWLIGLGFIMLLAPGSALAALGRMGGSQSLHLGEMTARGLIGVAMIVAADGSRHPTIFIVIGAFLITSAVALLILPRRWHGAYSTWWAGRLPRTAVRVIAPVSWTMGGLLIWGAL</sequence>
<keyword evidence="1" id="KW-0472">Membrane</keyword>
<proteinExistence type="predicted"/>